<evidence type="ECO:0000259" key="1">
    <source>
        <dbReference type="Pfam" id="PF01551"/>
    </source>
</evidence>
<dbReference type="InterPro" id="IPR016047">
    <property type="entry name" value="M23ase_b-sheet_dom"/>
</dbReference>
<feature type="domain" description="M23ase beta-sheet core" evidence="1">
    <location>
        <begin position="135"/>
        <end position="170"/>
    </location>
</feature>
<dbReference type="PANTHER" id="PTHR21666:SF285">
    <property type="entry name" value="M23 FAMILY METALLOPEPTIDASE"/>
    <property type="match status" value="1"/>
</dbReference>
<comment type="caution">
    <text evidence="2">The sequence shown here is derived from an EMBL/GenBank/DDBJ whole genome shotgun (WGS) entry which is preliminary data.</text>
</comment>
<dbReference type="SUPFAM" id="SSF51261">
    <property type="entry name" value="Duplicated hybrid motif"/>
    <property type="match status" value="1"/>
</dbReference>
<keyword evidence="3" id="KW-1185">Reference proteome</keyword>
<name>A0A399T049_9BACT</name>
<dbReference type="GO" id="GO:0004222">
    <property type="term" value="F:metalloendopeptidase activity"/>
    <property type="evidence" value="ECO:0007669"/>
    <property type="project" value="TreeGrafter"/>
</dbReference>
<organism evidence="2 3">
    <name type="scientific">Maribellus luteus</name>
    <dbReference type="NCBI Taxonomy" id="2305463"/>
    <lineage>
        <taxon>Bacteria</taxon>
        <taxon>Pseudomonadati</taxon>
        <taxon>Bacteroidota</taxon>
        <taxon>Bacteroidia</taxon>
        <taxon>Marinilabiliales</taxon>
        <taxon>Prolixibacteraceae</taxon>
        <taxon>Maribellus</taxon>
    </lineage>
</organism>
<reference evidence="2 3" key="1">
    <citation type="submission" date="2018-08" db="EMBL/GenBank/DDBJ databases">
        <title>Pallidiluteibacterium maritimus gen. nov., sp. nov., isolated from coastal sediment.</title>
        <authorList>
            <person name="Zhou L.Y."/>
        </authorList>
    </citation>
    <scope>NUCLEOTIDE SEQUENCE [LARGE SCALE GENOMIC DNA]</scope>
    <source>
        <strain evidence="2 3">XSD2</strain>
    </source>
</reference>
<dbReference type="Pfam" id="PF01551">
    <property type="entry name" value="Peptidase_M23"/>
    <property type="match status" value="2"/>
</dbReference>
<dbReference type="CDD" id="cd12797">
    <property type="entry name" value="M23_peptidase"/>
    <property type="match status" value="1"/>
</dbReference>
<sequence length="568" mass="63793">MMFMRTLVLFILVIVALGTSAQEKYYSDPLKIPLLLSGSFAELRSNHFHSGIDIKTQGVTGFPVYAVAEGYVSRISVSPSGFGNALYIHHPNGTTSVYGHLERFAPAIQKYVTDRQYEQKSFRVDLEVPSFLFPVKKGEEIAKSGNSGSSGGPHLHFEIRDTRSEEPLNPLEYGFSIVDNIAPKMFSLLVVPLSDTSHVNYQPVAASYPLVLSEGKYWVKGNPIIPVYGPVGFAVQANDYLDGSYNKCGITGLTLSVDDLTRFAFQLKRFSFGNSRYINSHVVYGEYIESGRRFIKTWVDPGNQLPIYTYDLSQGVFVASNGRHKVQLEMADTYGNSSLLEFKVEGKFKEIQASVPNGSVAMKYDKDNLFESENCMLNIPKGALYSDCRFLYKEEPTTDAFYSDFQVLKDEKVPLHIPAELKIKPCHLPSELEPKVLIVSLNSKSGQPSAVGGTFNNGWVEGSIRTLGRYALMVDTIPPLIRPLSISEGRLSEQTRIRFKISDDLSGIKNIEAFLDGKWALFEYDAKNSLITHYFDKTRFEFGRQHELVLRVVDYKDNISVYQSGFWK</sequence>
<proteinExistence type="predicted"/>
<dbReference type="InterPro" id="IPR050570">
    <property type="entry name" value="Cell_wall_metabolism_enzyme"/>
</dbReference>
<accession>A0A399T049</accession>
<dbReference type="EMBL" id="QWGR01000006">
    <property type="protein sequence ID" value="RIJ47995.1"/>
    <property type="molecule type" value="Genomic_DNA"/>
</dbReference>
<gene>
    <name evidence="2" type="ORF">D1614_12820</name>
</gene>
<dbReference type="OrthoDB" id="9810477at2"/>
<evidence type="ECO:0000313" key="2">
    <source>
        <dbReference type="EMBL" id="RIJ47995.1"/>
    </source>
</evidence>
<dbReference type="Proteomes" id="UP000265926">
    <property type="component" value="Unassembled WGS sequence"/>
</dbReference>
<feature type="domain" description="M23ase beta-sheet core" evidence="1">
    <location>
        <begin position="48"/>
        <end position="112"/>
    </location>
</feature>
<dbReference type="AlphaFoldDB" id="A0A399T049"/>
<dbReference type="Gene3D" id="2.70.70.10">
    <property type="entry name" value="Glucose Permease (Domain IIA)"/>
    <property type="match status" value="1"/>
</dbReference>
<dbReference type="PANTHER" id="PTHR21666">
    <property type="entry name" value="PEPTIDASE-RELATED"/>
    <property type="match status" value="1"/>
</dbReference>
<protein>
    <submittedName>
        <fullName evidence="2">M23 family peptidase</fullName>
    </submittedName>
</protein>
<dbReference type="InterPro" id="IPR011055">
    <property type="entry name" value="Dup_hybrid_motif"/>
</dbReference>
<evidence type="ECO:0000313" key="3">
    <source>
        <dbReference type="Proteomes" id="UP000265926"/>
    </source>
</evidence>